<evidence type="ECO:0000259" key="2">
    <source>
        <dbReference type="PROSITE" id="PS50076"/>
    </source>
</evidence>
<dbReference type="AlphaFoldDB" id="A0ABD3MW03"/>
<dbReference type="Gene3D" id="1.10.287.110">
    <property type="entry name" value="DnaJ domain"/>
    <property type="match status" value="1"/>
</dbReference>
<reference evidence="3 4" key="1">
    <citation type="submission" date="2024-10" db="EMBL/GenBank/DDBJ databases">
        <title>Updated reference genomes for cyclostephanoid diatoms.</title>
        <authorList>
            <person name="Roberts W.R."/>
            <person name="Alverson A.J."/>
        </authorList>
    </citation>
    <scope>NUCLEOTIDE SEQUENCE [LARGE SCALE GENOMIC DNA]</scope>
    <source>
        <strain evidence="3 4">AJA232-27</strain>
    </source>
</reference>
<gene>
    <name evidence="3" type="ORF">ACHAWU_005497</name>
</gene>
<dbReference type="InterPro" id="IPR001623">
    <property type="entry name" value="DnaJ_domain"/>
</dbReference>
<dbReference type="EMBL" id="JALLBG020000070">
    <property type="protein sequence ID" value="KAL3768039.1"/>
    <property type="molecule type" value="Genomic_DNA"/>
</dbReference>
<evidence type="ECO:0000256" key="1">
    <source>
        <dbReference type="SAM" id="MobiDB-lite"/>
    </source>
</evidence>
<keyword evidence="4" id="KW-1185">Reference proteome</keyword>
<protein>
    <recommendedName>
        <fullName evidence="2">J domain-containing protein</fullName>
    </recommendedName>
</protein>
<comment type="caution">
    <text evidence="3">The sequence shown here is derived from an EMBL/GenBank/DDBJ whole genome shotgun (WGS) entry which is preliminary data.</text>
</comment>
<dbReference type="SMART" id="SM00271">
    <property type="entry name" value="DnaJ"/>
    <property type="match status" value="1"/>
</dbReference>
<dbReference type="Proteomes" id="UP001530293">
    <property type="component" value="Unassembled WGS sequence"/>
</dbReference>
<dbReference type="SUPFAM" id="SSF46565">
    <property type="entry name" value="Chaperone J-domain"/>
    <property type="match status" value="1"/>
</dbReference>
<dbReference type="CDD" id="cd06257">
    <property type="entry name" value="DnaJ"/>
    <property type="match status" value="1"/>
</dbReference>
<name>A0ABD3MW03_9STRA</name>
<evidence type="ECO:0000313" key="3">
    <source>
        <dbReference type="EMBL" id="KAL3768039.1"/>
    </source>
</evidence>
<dbReference type="Pfam" id="PF00226">
    <property type="entry name" value="DnaJ"/>
    <property type="match status" value="1"/>
</dbReference>
<evidence type="ECO:0000313" key="4">
    <source>
        <dbReference type="Proteomes" id="UP001530293"/>
    </source>
</evidence>
<proteinExistence type="predicted"/>
<dbReference type="InterPro" id="IPR036869">
    <property type="entry name" value="J_dom_sf"/>
</dbReference>
<organism evidence="3 4">
    <name type="scientific">Discostella pseudostelligera</name>
    <dbReference type="NCBI Taxonomy" id="259834"/>
    <lineage>
        <taxon>Eukaryota</taxon>
        <taxon>Sar</taxon>
        <taxon>Stramenopiles</taxon>
        <taxon>Ochrophyta</taxon>
        <taxon>Bacillariophyta</taxon>
        <taxon>Coscinodiscophyceae</taxon>
        <taxon>Thalassiosirophycidae</taxon>
        <taxon>Stephanodiscales</taxon>
        <taxon>Stephanodiscaceae</taxon>
        <taxon>Discostella</taxon>
    </lineage>
</organism>
<feature type="domain" description="J" evidence="2">
    <location>
        <begin position="26"/>
        <end position="83"/>
    </location>
</feature>
<dbReference type="PROSITE" id="PS50076">
    <property type="entry name" value="DNAJ_2"/>
    <property type="match status" value="1"/>
</dbReference>
<accession>A0ABD3MW03</accession>
<feature type="region of interest" description="Disordered" evidence="1">
    <location>
        <begin position="168"/>
        <end position="202"/>
    </location>
</feature>
<sequence length="202" mass="22612">MTIFRTPLTRLVHHRTVALSRSFSSCPFQVLGLKSKGTTYAQVQTAYRELAFKHHPDTSGGGKSSDTFIRIKDAFQSITEGPSGIAVLRHHDFNKDQQSSDENELDVKWKGSEGEFNNYQDEHNGLLHPSVNPQVLHEIADIAENLNPGGLDRGGMWQYANMISNLREKSGSAGLPPLRVEGGDDANQQDGETRKRTRRRRK</sequence>